<sequence length="172" mass="19076">MAGRSVQARRLQVQLSAETGAPVEVQWDSSSRSGGWRWHVIWGDGPTRDGMVALVDRLLPPASALDRDKLVYLRTIRRISVALAIVRNMRLGQPPLGEHHRGWALEDHLLEVPYPERGTDDDLQLAVELCRLSNFGDAQSIADLAAQHGIAGLRARLVPPDNVLPFRRSGPR</sequence>
<evidence type="ECO:0000313" key="1">
    <source>
        <dbReference type="EMBL" id="GGM09630.1"/>
    </source>
</evidence>
<evidence type="ECO:0000313" key="2">
    <source>
        <dbReference type="Proteomes" id="UP000655208"/>
    </source>
</evidence>
<dbReference type="EMBL" id="BMNA01000007">
    <property type="protein sequence ID" value="GGM09630.1"/>
    <property type="molecule type" value="Genomic_DNA"/>
</dbReference>
<proteinExistence type="predicted"/>
<reference evidence="1" key="2">
    <citation type="submission" date="2020-09" db="EMBL/GenBank/DDBJ databases">
        <authorList>
            <person name="Sun Q."/>
            <person name="Zhou Y."/>
        </authorList>
    </citation>
    <scope>NUCLEOTIDE SEQUENCE</scope>
    <source>
        <strain evidence="1">CGMCC 4.7308</strain>
    </source>
</reference>
<comment type="caution">
    <text evidence="1">The sequence shown here is derived from an EMBL/GenBank/DDBJ whole genome shotgun (WGS) entry which is preliminary data.</text>
</comment>
<name>A0A917WK01_9ACTN</name>
<reference evidence="1" key="1">
    <citation type="journal article" date="2014" name="Int. J. Syst. Evol. Microbiol.">
        <title>Complete genome sequence of Corynebacterium casei LMG S-19264T (=DSM 44701T), isolated from a smear-ripened cheese.</title>
        <authorList>
            <consortium name="US DOE Joint Genome Institute (JGI-PGF)"/>
            <person name="Walter F."/>
            <person name="Albersmeier A."/>
            <person name="Kalinowski J."/>
            <person name="Ruckert C."/>
        </authorList>
    </citation>
    <scope>NUCLEOTIDE SEQUENCE</scope>
    <source>
        <strain evidence="1">CGMCC 4.7308</strain>
    </source>
</reference>
<accession>A0A917WK01</accession>
<keyword evidence="2" id="KW-1185">Reference proteome</keyword>
<dbReference type="Proteomes" id="UP000655208">
    <property type="component" value="Unassembled WGS sequence"/>
</dbReference>
<organism evidence="1 2">
    <name type="scientific">Nakamurella endophytica</name>
    <dbReference type="NCBI Taxonomy" id="1748367"/>
    <lineage>
        <taxon>Bacteria</taxon>
        <taxon>Bacillati</taxon>
        <taxon>Actinomycetota</taxon>
        <taxon>Actinomycetes</taxon>
        <taxon>Nakamurellales</taxon>
        <taxon>Nakamurellaceae</taxon>
        <taxon>Nakamurella</taxon>
    </lineage>
</organism>
<dbReference type="AlphaFoldDB" id="A0A917WK01"/>
<protein>
    <submittedName>
        <fullName evidence="1">Uncharacterized protein</fullName>
    </submittedName>
</protein>
<gene>
    <name evidence="1" type="ORF">GCM10011594_31910</name>
</gene>